<accession>A0AA94F4U7</accession>
<sequence>MIRIILSTFTFLLMSCNSMNKDEKTIYIGAQTKPCNAGVMETQCLQIKWDKNQKEWEFLYNNIEGFKYEQGNEYELIIKEEKIPNPPADGSSIKYTLIKEVYKKKK</sequence>
<dbReference type="GeneID" id="56894848"/>
<dbReference type="AlphaFoldDB" id="A0AA94F4U7"/>
<reference evidence="2" key="1">
    <citation type="submission" date="2018-12" db="EMBL/GenBank/DDBJ databases">
        <title>Draft genome sequence of Flaovobacterium columnare BGFS27 isolated from channel catfish in Alabama.</title>
        <authorList>
            <person name="Cai W."/>
            <person name="Arias C."/>
        </authorList>
    </citation>
    <scope>NUCLEOTIDE SEQUENCE [LARGE SCALE GENOMIC DNA]</scope>
    <source>
        <strain evidence="2">BGFS27</strain>
    </source>
</reference>
<dbReference type="PROSITE" id="PS51257">
    <property type="entry name" value="PROKAR_LIPOPROTEIN"/>
    <property type="match status" value="1"/>
</dbReference>
<organism evidence="2">
    <name type="scientific">Flavobacterium columnare</name>
    <dbReference type="NCBI Taxonomy" id="996"/>
    <lineage>
        <taxon>Bacteria</taxon>
        <taxon>Pseudomonadati</taxon>
        <taxon>Bacteroidota</taxon>
        <taxon>Flavobacteriia</taxon>
        <taxon>Flavobacteriales</taxon>
        <taxon>Flavobacteriaceae</taxon>
        <taxon>Flavobacterium</taxon>
    </lineage>
</organism>
<dbReference type="EMBL" id="RWGX01000004">
    <property type="protein sequence ID" value="RVU88010.1"/>
    <property type="molecule type" value="Genomic_DNA"/>
</dbReference>
<dbReference type="InterPro" id="IPR025485">
    <property type="entry name" value="DUF4377"/>
</dbReference>
<proteinExistence type="predicted"/>
<evidence type="ECO:0000259" key="1">
    <source>
        <dbReference type="Pfam" id="PF14302"/>
    </source>
</evidence>
<name>A0AA94F4U7_9FLAO</name>
<evidence type="ECO:0000313" key="2">
    <source>
        <dbReference type="EMBL" id="RVU88010.1"/>
    </source>
</evidence>
<gene>
    <name evidence="2" type="ORF">EJB19_07315</name>
</gene>
<dbReference type="Pfam" id="PF14302">
    <property type="entry name" value="DUF4377"/>
    <property type="match status" value="1"/>
</dbReference>
<comment type="caution">
    <text evidence="2">The sequence shown here is derived from an EMBL/GenBank/DDBJ whole genome shotgun (WGS) entry which is preliminary data.</text>
</comment>
<protein>
    <submittedName>
        <fullName evidence="2">DUF4377 domain-containing protein</fullName>
    </submittedName>
</protein>
<dbReference type="RefSeq" id="WP_081078390.1">
    <property type="nucleotide sequence ID" value="NZ_MTDB01000114.1"/>
</dbReference>
<feature type="domain" description="DUF4377" evidence="1">
    <location>
        <begin position="27"/>
        <end position="103"/>
    </location>
</feature>